<dbReference type="GO" id="GO:0071555">
    <property type="term" value="P:cell wall organization"/>
    <property type="evidence" value="ECO:0007669"/>
    <property type="project" value="UniProtKB-KW"/>
</dbReference>
<dbReference type="HAMAP" id="MF_02214">
    <property type="entry name" value="Lipid_II_synth_MurT"/>
    <property type="match status" value="1"/>
</dbReference>
<dbReference type="PANTHER" id="PTHR23135:SF7">
    <property type="entry name" value="LIPID II ISOGLUTAMINYL SYNTHASE (GLUTAMINE-HYDROLYZING) SUBUNIT MURT"/>
    <property type="match status" value="1"/>
</dbReference>
<dbReference type="InterPro" id="IPR043703">
    <property type="entry name" value="Lipid_II_synth_MurT"/>
</dbReference>
<dbReference type="GO" id="GO:0008270">
    <property type="term" value="F:zinc ion binding"/>
    <property type="evidence" value="ECO:0007669"/>
    <property type="project" value="UniProtKB-UniRule"/>
</dbReference>
<evidence type="ECO:0000259" key="4">
    <source>
        <dbReference type="Pfam" id="PF08353"/>
    </source>
</evidence>
<dbReference type="GO" id="GO:0009252">
    <property type="term" value="P:peptidoglycan biosynthetic process"/>
    <property type="evidence" value="ECO:0007669"/>
    <property type="project" value="UniProtKB-UniRule"/>
</dbReference>
<reference evidence="5" key="1">
    <citation type="submission" date="2020-08" db="EMBL/GenBank/DDBJ databases">
        <authorList>
            <person name="Liu C."/>
            <person name="Sun Q."/>
        </authorList>
    </citation>
    <scope>NUCLEOTIDE SEQUENCE</scope>
    <source>
        <strain evidence="5">BX16</strain>
    </source>
</reference>
<comment type="function">
    <text evidence="2">The lipid II isoglutaminyl synthase complex catalyzes the formation of alpha-D-isoglutamine in the cell wall lipid II stem peptide. The MurT subunit catalyzes the ATP-dependent amidation of D-glutamate residue of lipid II, converting it to an isoglutamine residue.</text>
</comment>
<dbReference type="SUPFAM" id="SSF53623">
    <property type="entry name" value="MurD-like peptide ligases, catalytic domain"/>
    <property type="match status" value="1"/>
</dbReference>
<keyword evidence="2" id="KW-0067">ATP-binding</keyword>
<dbReference type="Pfam" id="PF08245">
    <property type="entry name" value="Mur_ligase_M"/>
    <property type="match status" value="1"/>
</dbReference>
<feature type="binding site" evidence="2">
    <location>
        <position position="228"/>
    </location>
    <ligand>
        <name>Zn(2+)</name>
        <dbReference type="ChEBI" id="CHEBI:29105"/>
    </ligand>
</feature>
<evidence type="ECO:0000313" key="6">
    <source>
        <dbReference type="Proteomes" id="UP000644115"/>
    </source>
</evidence>
<organism evidence="5 6">
    <name type="scientific">Lentihominibacter faecis</name>
    <dbReference type="NCBI Taxonomy" id="2764712"/>
    <lineage>
        <taxon>Bacteria</taxon>
        <taxon>Bacillati</taxon>
        <taxon>Bacillota</taxon>
        <taxon>Clostridia</taxon>
        <taxon>Peptostreptococcales</taxon>
        <taxon>Anaerovoracaceae</taxon>
        <taxon>Lentihominibacter</taxon>
    </lineage>
</organism>
<comment type="similarity">
    <text evidence="2">Belongs to the MurCDEF family. MurT subfamily.</text>
</comment>
<feature type="binding site" evidence="2">
    <location>
        <position position="231"/>
    </location>
    <ligand>
        <name>Zn(2+)</name>
        <dbReference type="ChEBI" id="CHEBI:29105"/>
    </ligand>
</feature>
<comment type="caution">
    <text evidence="5">The sequence shown here is derived from an EMBL/GenBank/DDBJ whole genome shotgun (WGS) entry which is preliminary data.</text>
</comment>
<dbReference type="Pfam" id="PF08353">
    <property type="entry name" value="MurT_C"/>
    <property type="match status" value="1"/>
</dbReference>
<name>A0A923SKT1_9FIRM</name>
<feature type="active site" evidence="2">
    <location>
        <position position="353"/>
    </location>
</feature>
<dbReference type="Gene3D" id="3.40.1190.10">
    <property type="entry name" value="Mur-like, catalytic domain"/>
    <property type="match status" value="1"/>
</dbReference>
<comment type="catalytic activity">
    <reaction evidence="2">
        <text>beta-D-GlcNAc-(1-&gt;4)-Mur2Ac(oyl-L-Ala-gamma-D-O-P-Glu-L-Lys-D-Ala-D-Ala)-di-trans,octa-cis-undecaprenyl diphosphate + NH4(+) = beta-D-GlcNAc-(1-&gt;4)-Mur2Ac(oyl-L-Ala-D-isoglutaminyl-L-Lys-D-Ala-D-Ala)-di-trans,octa-cis-undecaprenyl diphosphate + phosphate + H(+)</text>
        <dbReference type="Rhea" id="RHEA:57932"/>
        <dbReference type="ChEBI" id="CHEBI:15378"/>
        <dbReference type="ChEBI" id="CHEBI:28938"/>
        <dbReference type="ChEBI" id="CHEBI:43474"/>
        <dbReference type="ChEBI" id="CHEBI:62233"/>
        <dbReference type="ChEBI" id="CHEBI:143132"/>
    </reaction>
</comment>
<evidence type="ECO:0000256" key="2">
    <source>
        <dbReference type="HAMAP-Rule" id="MF_02214"/>
    </source>
</evidence>
<keyword evidence="2" id="KW-0573">Peptidoglycan synthesis</keyword>
<evidence type="ECO:0000259" key="3">
    <source>
        <dbReference type="Pfam" id="PF08245"/>
    </source>
</evidence>
<keyword evidence="6" id="KW-1185">Reference proteome</keyword>
<dbReference type="EC" id="6.3.5.13" evidence="2"/>
<feature type="binding site" evidence="2">
    <location>
        <position position="209"/>
    </location>
    <ligand>
        <name>Zn(2+)</name>
        <dbReference type="ChEBI" id="CHEBI:29105"/>
    </ligand>
</feature>
<dbReference type="RefSeq" id="WP_249286099.1">
    <property type="nucleotide sequence ID" value="NZ_JACRWC010000009.1"/>
</dbReference>
<dbReference type="GO" id="GO:0140282">
    <property type="term" value="F:carbon-nitrogen ligase activity on lipid II"/>
    <property type="evidence" value="ECO:0007669"/>
    <property type="project" value="UniProtKB-UniRule"/>
</dbReference>
<protein>
    <recommendedName>
        <fullName evidence="2">Lipid II isoglutaminyl synthase (glutamine-hydrolyzing) subunit MurT</fullName>
        <ecNumber evidence="2">6.3.5.13</ecNumber>
    </recommendedName>
</protein>
<keyword evidence="2" id="KW-0479">Metal-binding</keyword>
<dbReference type="GO" id="GO:0008360">
    <property type="term" value="P:regulation of cell shape"/>
    <property type="evidence" value="ECO:0007669"/>
    <property type="project" value="UniProtKB-KW"/>
</dbReference>
<evidence type="ECO:0000256" key="1">
    <source>
        <dbReference type="ARBA" id="ARBA00004752"/>
    </source>
</evidence>
<keyword evidence="2" id="KW-0436">Ligase</keyword>
<gene>
    <name evidence="2" type="primary">murT</name>
    <name evidence="5" type="ORF">H8876_00450</name>
</gene>
<dbReference type="EMBL" id="JACRWC010000009">
    <property type="protein sequence ID" value="MBC5998493.1"/>
    <property type="molecule type" value="Genomic_DNA"/>
</dbReference>
<evidence type="ECO:0000313" key="5">
    <source>
        <dbReference type="EMBL" id="MBC5998493.1"/>
    </source>
</evidence>
<comment type="catalytic activity">
    <reaction evidence="2">
        <text>beta-D-GlcNAc-(1-&gt;4)-Mur2Ac(oyl-L-Ala-gamma-D-Glu-L-Lys-D-Ala-D-Ala)-di-trans,octa-cis-undecaprenyl diphosphate + L-glutamine + ATP + H2O = beta-D-GlcNAc-(1-&gt;4)-Mur2Ac(oyl-L-Ala-D-isoglutaminyl-L-Lys-D-Ala-D-Ala)-di-trans,octa-cis-undecaprenyl diphosphate + L-glutamate + ADP + phosphate + H(+)</text>
        <dbReference type="Rhea" id="RHEA:57928"/>
        <dbReference type="ChEBI" id="CHEBI:15377"/>
        <dbReference type="ChEBI" id="CHEBI:15378"/>
        <dbReference type="ChEBI" id="CHEBI:29985"/>
        <dbReference type="ChEBI" id="CHEBI:30616"/>
        <dbReference type="ChEBI" id="CHEBI:43474"/>
        <dbReference type="ChEBI" id="CHEBI:58359"/>
        <dbReference type="ChEBI" id="CHEBI:60033"/>
        <dbReference type="ChEBI" id="CHEBI:62233"/>
        <dbReference type="ChEBI" id="CHEBI:456216"/>
        <dbReference type="EC" id="6.3.5.13"/>
    </reaction>
</comment>
<comment type="pathway">
    <text evidence="1 2">Cell wall biogenesis; peptidoglycan biosynthesis.</text>
</comment>
<dbReference type="AlphaFoldDB" id="A0A923SKT1"/>
<comment type="subunit">
    <text evidence="2">Forms a heterodimer with GatD.</text>
</comment>
<dbReference type="PANTHER" id="PTHR23135">
    <property type="entry name" value="MUR LIGASE FAMILY MEMBER"/>
    <property type="match status" value="1"/>
</dbReference>
<comment type="catalytic activity">
    <reaction evidence="2">
        <text>beta-D-GlcNAc-(1-&gt;4)-Mur2Ac(oyl-L-Ala-gamma-D-Glu-L-Lys-D-Ala-D-Ala)-di-trans,octa-cis-undecaprenyl diphosphate + ATP = beta-D-GlcNAc-(1-&gt;4)-Mur2Ac(oyl-L-Ala-gamma-D-O-P-Glu-L-Lys-D-Ala-D-Ala)-di-trans,octa-cis-undecaprenyl diphosphate + ADP</text>
        <dbReference type="Rhea" id="RHEA:59488"/>
        <dbReference type="ChEBI" id="CHEBI:30616"/>
        <dbReference type="ChEBI" id="CHEBI:60033"/>
        <dbReference type="ChEBI" id="CHEBI:143132"/>
        <dbReference type="ChEBI" id="CHEBI:456216"/>
    </reaction>
</comment>
<keyword evidence="2" id="KW-0547">Nucleotide-binding</keyword>
<sequence length="437" mass="47900">MQKLAILVTRLSSWVLSKMGRGGSMPGRLGIKIAPDCLNHLKFGGPVILVTGTNGKTSTANMVSDLMEEAGYKVVTNRKGDNLRVGITSTLLSHCSLSGRVKADAAVLEVDELNMKYIVPALPVTAIVVNNFFRDQLDRAGEMERIIDTIESVLPDYQGDLILNGNDPNVVRLAMAAPNARKIYFGAAKNASTVEHSAEAAEGKFCPKCGSRLEYDFYQYSHIGQFHCSSCDFATPKLDVCPDEIDLDAHTFRYDGHVYPMASDGLYSLYNCAAVLAAARSAGVDPKLAEKVFARAERPAGRNERFEKAGRDCILNLVKNPTGANEVMKVIEKDPAKKTIVIVLNDNAQDGRDISWIYDTVFEKLMDDSTEEIICTGTRAWDMALRIYYGGFTGKIRPEESMEAAVHEALQAPHVYAVATYTALLPTRNTIVKEMGL</sequence>
<dbReference type="GO" id="GO:0005524">
    <property type="term" value="F:ATP binding"/>
    <property type="evidence" value="ECO:0007669"/>
    <property type="project" value="UniProtKB-UniRule"/>
</dbReference>
<keyword evidence="2" id="KW-0133">Cell shape</keyword>
<proteinExistence type="inferred from homology"/>
<keyword evidence="2" id="KW-0862">Zinc</keyword>
<keyword evidence="2" id="KW-0961">Cell wall biogenesis/degradation</keyword>
<accession>A0A923SKT1</accession>
<dbReference type="InterPro" id="IPR013221">
    <property type="entry name" value="Mur_ligase_cen"/>
</dbReference>
<feature type="domain" description="Lipid II isoglutaminyl synthase (glutamine-hydrolyzing) subunit MurT C-terminal" evidence="4">
    <location>
        <begin position="317"/>
        <end position="424"/>
    </location>
</feature>
<dbReference type="Proteomes" id="UP000644115">
    <property type="component" value="Unassembled WGS sequence"/>
</dbReference>
<feature type="binding site" evidence="2">
    <location>
        <position position="206"/>
    </location>
    <ligand>
        <name>Zn(2+)</name>
        <dbReference type="ChEBI" id="CHEBI:29105"/>
    </ligand>
</feature>
<dbReference type="GO" id="GO:0016881">
    <property type="term" value="F:acid-amino acid ligase activity"/>
    <property type="evidence" value="ECO:0007669"/>
    <property type="project" value="InterPro"/>
</dbReference>
<dbReference type="InterPro" id="IPR036565">
    <property type="entry name" value="Mur-like_cat_sf"/>
</dbReference>
<feature type="domain" description="Mur ligase central" evidence="3">
    <location>
        <begin position="50"/>
        <end position="199"/>
    </location>
</feature>
<dbReference type="InterPro" id="IPR013564">
    <property type="entry name" value="MurT_C"/>
</dbReference>